<proteinExistence type="inferred from homology"/>
<evidence type="ECO:0000256" key="6">
    <source>
        <dbReference type="RuleBase" id="RU003330"/>
    </source>
</evidence>
<reference evidence="10" key="1">
    <citation type="submission" date="2017-09" db="EMBL/GenBank/DDBJ databases">
        <title>Metaegenomics of thermophilic ammonia-oxidizing enrichment culture.</title>
        <authorList>
            <person name="Kato S."/>
            <person name="Suzuki K."/>
        </authorList>
    </citation>
    <scope>NUCLEOTIDE SEQUENCE [LARGE SCALE GENOMIC DNA]</scope>
</reference>
<accession>A0A2H5XDK9</accession>
<feature type="binding site" evidence="5">
    <location>
        <position position="151"/>
    </location>
    <ligand>
        <name>Zn(2+)</name>
        <dbReference type="ChEBI" id="CHEBI:29105"/>
        <note>structural</note>
    </ligand>
</feature>
<evidence type="ECO:0000313" key="10">
    <source>
        <dbReference type="Proteomes" id="UP000236173"/>
    </source>
</evidence>
<comment type="function">
    <text evidence="5">Catalyzes the reversible transfer of the terminal phosphate group between ATP and AMP. Plays an important role in cellular energy homeostasis and in adenine nucleotide metabolism.</text>
</comment>
<dbReference type="InterPro" id="IPR006259">
    <property type="entry name" value="Adenyl_kin_sub"/>
</dbReference>
<keyword evidence="1 5" id="KW-0808">Transferase</keyword>
<protein>
    <recommendedName>
        <fullName evidence="5 7">Adenylate kinase</fullName>
        <shortName evidence="5">AK</shortName>
        <ecNumber evidence="5 7">2.7.4.3</ecNumber>
    </recommendedName>
    <alternativeName>
        <fullName evidence="5">ATP-AMP transphosphorylase</fullName>
    </alternativeName>
    <alternativeName>
        <fullName evidence="5">ATP:AMP phosphotransferase</fullName>
    </alternativeName>
    <alternativeName>
        <fullName evidence="5">Adenylate monophosphate kinase</fullName>
    </alternativeName>
</protein>
<feature type="binding site" evidence="5">
    <location>
        <position position="131"/>
    </location>
    <ligand>
        <name>Zn(2+)</name>
        <dbReference type="ChEBI" id="CHEBI:29105"/>
        <note>structural</note>
    </ligand>
</feature>
<feature type="binding site" evidence="5">
    <location>
        <position position="154"/>
    </location>
    <ligand>
        <name>Zn(2+)</name>
        <dbReference type="ChEBI" id="CHEBI:29105"/>
        <note>structural</note>
    </ligand>
</feature>
<feature type="binding site" evidence="5">
    <location>
        <begin position="60"/>
        <end position="62"/>
    </location>
    <ligand>
        <name>AMP</name>
        <dbReference type="ChEBI" id="CHEBI:456215"/>
    </ligand>
</feature>
<evidence type="ECO:0000256" key="1">
    <source>
        <dbReference type="ARBA" id="ARBA00022679"/>
    </source>
</evidence>
<dbReference type="EC" id="2.7.4.3" evidence="5 7"/>
<comment type="domain">
    <text evidence="5">Consists of three domains, a large central CORE domain and two small peripheral domains, NMPbind and LID, which undergo movements during catalysis. The LID domain closes over the site of phosphoryl transfer upon ATP binding. Assembling and dissambling the active center during each catalytic cycle provides an effective means to prevent ATP hydrolysis. Some bacteria have evolved a zinc-coordinating structure that stabilizes the LID domain.</text>
</comment>
<dbReference type="EMBL" id="BEHT01000023">
    <property type="protein sequence ID" value="GBC99269.1"/>
    <property type="molecule type" value="Genomic_DNA"/>
</dbReference>
<dbReference type="NCBIfam" id="TIGR01351">
    <property type="entry name" value="adk"/>
    <property type="match status" value="1"/>
</dbReference>
<dbReference type="AlphaFoldDB" id="A0A2H5XDK9"/>
<dbReference type="Pfam" id="PF00406">
    <property type="entry name" value="ADK"/>
    <property type="match status" value="1"/>
</dbReference>
<keyword evidence="5" id="KW-0479">Metal-binding</keyword>
<keyword evidence="5" id="KW-0862">Zinc</keyword>
<comment type="pathway">
    <text evidence="5">Purine metabolism; AMP biosynthesis via salvage pathway; AMP from ADP: step 1/1.</text>
</comment>
<evidence type="ECO:0000256" key="4">
    <source>
        <dbReference type="ARBA" id="ARBA00022777"/>
    </source>
</evidence>
<keyword evidence="3 5" id="KW-0547">Nucleotide-binding</keyword>
<feature type="binding site" evidence="5">
    <location>
        <position position="39"/>
    </location>
    <ligand>
        <name>AMP</name>
        <dbReference type="ChEBI" id="CHEBI:456215"/>
    </ligand>
</feature>
<dbReference type="PANTHER" id="PTHR23359">
    <property type="entry name" value="NUCLEOTIDE KINASE"/>
    <property type="match status" value="1"/>
</dbReference>
<comment type="catalytic activity">
    <reaction evidence="5 7">
        <text>AMP + ATP = 2 ADP</text>
        <dbReference type="Rhea" id="RHEA:12973"/>
        <dbReference type="ChEBI" id="CHEBI:30616"/>
        <dbReference type="ChEBI" id="CHEBI:456215"/>
        <dbReference type="ChEBI" id="CHEBI:456216"/>
        <dbReference type="EC" id="2.7.4.3"/>
    </reaction>
</comment>
<keyword evidence="5" id="KW-0963">Cytoplasm</keyword>
<name>A0A2H5XDK9_9BACT</name>
<comment type="subunit">
    <text evidence="5 7">Monomer.</text>
</comment>
<feature type="binding site" evidence="5">
    <location>
        <position position="200"/>
    </location>
    <ligand>
        <name>ATP</name>
        <dbReference type="ChEBI" id="CHEBI:30616"/>
    </ligand>
</feature>
<evidence type="ECO:0000256" key="2">
    <source>
        <dbReference type="ARBA" id="ARBA00022727"/>
    </source>
</evidence>
<evidence type="ECO:0000256" key="5">
    <source>
        <dbReference type="HAMAP-Rule" id="MF_00235"/>
    </source>
</evidence>
<dbReference type="InterPro" id="IPR036193">
    <property type="entry name" value="ADK_active_lid_dom_sf"/>
</dbReference>
<feature type="binding site" evidence="5">
    <location>
        <position position="134"/>
    </location>
    <ligand>
        <name>Zn(2+)</name>
        <dbReference type="ChEBI" id="CHEBI:29105"/>
        <note>structural</note>
    </ligand>
</feature>
<comment type="subcellular location">
    <subcellularLocation>
        <location evidence="5 7">Cytoplasm</location>
    </subcellularLocation>
</comment>
<dbReference type="InterPro" id="IPR007862">
    <property type="entry name" value="Adenylate_kinase_lid-dom"/>
</dbReference>
<feature type="binding site" evidence="5">
    <location>
        <begin position="137"/>
        <end position="138"/>
    </location>
    <ligand>
        <name>ATP</name>
        <dbReference type="ChEBI" id="CHEBI:30616"/>
    </ligand>
</feature>
<keyword evidence="4 5" id="KW-0418">Kinase</keyword>
<organism evidence="9 10">
    <name type="scientific">Candidatus Fervidibacter japonicus</name>
    <dbReference type="NCBI Taxonomy" id="2035412"/>
    <lineage>
        <taxon>Bacteria</taxon>
        <taxon>Candidatus Fervidibacterota</taxon>
        <taxon>Candidatus Fervidibacter</taxon>
    </lineage>
</organism>
<dbReference type="InterPro" id="IPR033690">
    <property type="entry name" value="Adenylat_kinase_CS"/>
</dbReference>
<feature type="binding site" evidence="5">
    <location>
        <position position="93"/>
    </location>
    <ligand>
        <name>AMP</name>
        <dbReference type="ChEBI" id="CHEBI:456215"/>
    </ligand>
</feature>
<dbReference type="Proteomes" id="UP000236173">
    <property type="component" value="Unassembled WGS sequence"/>
</dbReference>
<evidence type="ECO:0000313" key="9">
    <source>
        <dbReference type="EMBL" id="GBC99269.1"/>
    </source>
</evidence>
<gene>
    <name evidence="5 9" type="primary">adk</name>
    <name evidence="9" type="ORF">HRbin17_01791</name>
</gene>
<evidence type="ECO:0000256" key="3">
    <source>
        <dbReference type="ARBA" id="ARBA00022741"/>
    </source>
</evidence>
<dbReference type="SUPFAM" id="SSF57774">
    <property type="entry name" value="Microbial and mitochondrial ADK, insert 'zinc finger' domain"/>
    <property type="match status" value="1"/>
</dbReference>
<dbReference type="PRINTS" id="PR00094">
    <property type="entry name" value="ADENYLTKNASE"/>
</dbReference>
<feature type="region of interest" description="LID" evidence="5">
    <location>
        <begin position="127"/>
        <end position="164"/>
    </location>
</feature>
<dbReference type="FunFam" id="3.40.50.300:FF:000106">
    <property type="entry name" value="Adenylate kinase mitochondrial"/>
    <property type="match status" value="1"/>
</dbReference>
<dbReference type="GO" id="GO:0004017">
    <property type="term" value="F:AMP kinase activity"/>
    <property type="evidence" value="ECO:0007669"/>
    <property type="project" value="UniProtKB-UniRule"/>
</dbReference>
<feature type="binding site" evidence="5">
    <location>
        <position position="128"/>
    </location>
    <ligand>
        <name>ATP</name>
        <dbReference type="ChEBI" id="CHEBI:30616"/>
    </ligand>
</feature>
<dbReference type="GO" id="GO:0044209">
    <property type="term" value="P:AMP salvage"/>
    <property type="evidence" value="ECO:0007669"/>
    <property type="project" value="UniProtKB-UniRule"/>
</dbReference>
<keyword evidence="5 7" id="KW-0067">ATP-binding</keyword>
<dbReference type="Pfam" id="PF05191">
    <property type="entry name" value="ADK_lid"/>
    <property type="match status" value="1"/>
</dbReference>
<dbReference type="InterPro" id="IPR027417">
    <property type="entry name" value="P-loop_NTPase"/>
</dbReference>
<feature type="binding site" evidence="5">
    <location>
        <position position="161"/>
    </location>
    <ligand>
        <name>AMP</name>
        <dbReference type="ChEBI" id="CHEBI:456215"/>
    </ligand>
</feature>
<keyword evidence="2 5" id="KW-0545">Nucleotide biosynthesis</keyword>
<evidence type="ECO:0000259" key="8">
    <source>
        <dbReference type="Pfam" id="PF05191"/>
    </source>
</evidence>
<feature type="binding site" evidence="5">
    <location>
        <begin position="86"/>
        <end position="89"/>
    </location>
    <ligand>
        <name>AMP</name>
        <dbReference type="ChEBI" id="CHEBI:456215"/>
    </ligand>
</feature>
<comment type="caution">
    <text evidence="9">The sequence shown here is derived from an EMBL/GenBank/DDBJ whole genome shotgun (WGS) entry which is preliminary data.</text>
</comment>
<dbReference type="UniPathway" id="UPA00588">
    <property type="reaction ID" value="UER00649"/>
</dbReference>
<dbReference type="InterPro" id="IPR000850">
    <property type="entry name" value="Adenylat/UMP-CMP_kin"/>
</dbReference>
<dbReference type="HAMAP" id="MF_00235">
    <property type="entry name" value="Adenylate_kinase_Adk"/>
    <property type="match status" value="1"/>
</dbReference>
<dbReference type="CDD" id="cd01428">
    <property type="entry name" value="ADK"/>
    <property type="match status" value="1"/>
</dbReference>
<dbReference type="SUPFAM" id="SSF52540">
    <property type="entry name" value="P-loop containing nucleoside triphosphate hydrolases"/>
    <property type="match status" value="1"/>
</dbReference>
<comment type="similarity">
    <text evidence="5 6">Belongs to the adenylate kinase family.</text>
</comment>
<dbReference type="NCBIfam" id="NF011100">
    <property type="entry name" value="PRK14527.1"/>
    <property type="match status" value="1"/>
</dbReference>
<evidence type="ECO:0000256" key="7">
    <source>
        <dbReference type="RuleBase" id="RU003331"/>
    </source>
</evidence>
<dbReference type="GO" id="GO:0005524">
    <property type="term" value="F:ATP binding"/>
    <property type="evidence" value="ECO:0007669"/>
    <property type="project" value="UniProtKB-UniRule"/>
</dbReference>
<feature type="region of interest" description="NMP" evidence="5">
    <location>
        <begin position="33"/>
        <end position="62"/>
    </location>
</feature>
<feature type="binding site" evidence="5">
    <location>
        <begin position="13"/>
        <end position="18"/>
    </location>
    <ligand>
        <name>ATP</name>
        <dbReference type="ChEBI" id="CHEBI:30616"/>
    </ligand>
</feature>
<sequence>MGRSLIVLLGPPGSGKGTHGRRWAEEHGCLYVATGDLLREAIRHGTALGVQAQTYVARGELVPDEVMAQLIEEMLQKADRCVVLDGYPRTLVQAATLEGLAHRLGWQVAMVLLLDVGEQELIERLSARRVCPNCQAIYNLLSAPPRQDERCDVCGAALVQRDDDRPEVVLHRLAVYREQTQPVADYYARRGMLVTVNASGTPEEVYARLRQVTAR</sequence>
<feature type="binding site" evidence="5">
    <location>
        <position position="172"/>
    </location>
    <ligand>
        <name>AMP</name>
        <dbReference type="ChEBI" id="CHEBI:456215"/>
    </ligand>
</feature>
<feature type="binding site" evidence="5">
    <location>
        <position position="34"/>
    </location>
    <ligand>
        <name>AMP</name>
        <dbReference type="ChEBI" id="CHEBI:456215"/>
    </ligand>
</feature>
<dbReference type="Gene3D" id="3.40.50.300">
    <property type="entry name" value="P-loop containing nucleotide triphosphate hydrolases"/>
    <property type="match status" value="1"/>
</dbReference>
<dbReference type="PROSITE" id="PS00113">
    <property type="entry name" value="ADENYLATE_KINASE"/>
    <property type="match status" value="1"/>
</dbReference>
<dbReference type="GO" id="GO:0008270">
    <property type="term" value="F:zinc ion binding"/>
    <property type="evidence" value="ECO:0007669"/>
    <property type="project" value="UniProtKB-UniRule"/>
</dbReference>
<dbReference type="GO" id="GO:0005737">
    <property type="term" value="C:cytoplasm"/>
    <property type="evidence" value="ECO:0007669"/>
    <property type="project" value="UniProtKB-SubCell"/>
</dbReference>
<feature type="domain" description="Adenylate kinase active site lid" evidence="8">
    <location>
        <begin position="128"/>
        <end position="163"/>
    </location>
</feature>